<proteinExistence type="predicted"/>
<evidence type="ECO:0000313" key="1">
    <source>
        <dbReference type="EMBL" id="MCQ3828342.1"/>
    </source>
</evidence>
<reference evidence="1" key="1">
    <citation type="thesis" date="2020" institute="Technische Universitat Dresden" country="Dresden, Germany">
        <title>The Agarolytic System of Microbulbifer elongatus PORT2, Isolated from Batu Karas, Pangandaran West Java Indonesia.</title>
        <authorList>
            <person name="Anggraeni S.R."/>
        </authorList>
    </citation>
    <scope>NUCLEOTIDE SEQUENCE</scope>
    <source>
        <strain evidence="1">PORT2</strain>
    </source>
</reference>
<gene>
    <name evidence="1" type="ORF">HXX02_02685</name>
</gene>
<dbReference type="SUPFAM" id="SSF160544">
    <property type="entry name" value="EscU C-terminal domain-like"/>
    <property type="match status" value="1"/>
</dbReference>
<evidence type="ECO:0000313" key="2">
    <source>
        <dbReference type="Proteomes" id="UP001205566"/>
    </source>
</evidence>
<accession>A0ABT1NWS8</accession>
<dbReference type="Gene3D" id="3.40.1690.10">
    <property type="entry name" value="secretion proteins EscU"/>
    <property type="match status" value="1"/>
</dbReference>
<sequence>MSDLYGDGTDNASHTAQEIIAAAVEENLFTHRSPELVALLSQLDWGEKIPDELYQVIIDIVAWILEVDTQQSGKLPSPMGD</sequence>
<evidence type="ECO:0008006" key="3">
    <source>
        <dbReference type="Google" id="ProtNLM"/>
    </source>
</evidence>
<dbReference type="Proteomes" id="UP001205566">
    <property type="component" value="Unassembled WGS sequence"/>
</dbReference>
<comment type="caution">
    <text evidence="1">The sequence shown here is derived from an EMBL/GenBank/DDBJ whole genome shotgun (WGS) entry which is preliminary data.</text>
</comment>
<organism evidence="1 2">
    <name type="scientific">Microbulbifer elongatus</name>
    <dbReference type="NCBI Taxonomy" id="86173"/>
    <lineage>
        <taxon>Bacteria</taxon>
        <taxon>Pseudomonadati</taxon>
        <taxon>Pseudomonadota</taxon>
        <taxon>Gammaproteobacteria</taxon>
        <taxon>Cellvibrionales</taxon>
        <taxon>Microbulbiferaceae</taxon>
        <taxon>Microbulbifer</taxon>
    </lineage>
</organism>
<protein>
    <recommendedName>
        <fullName evidence="3">Flagellar protein FhlB</fullName>
    </recommendedName>
</protein>
<name>A0ABT1NWS8_9GAMM</name>
<dbReference type="InterPro" id="IPR029025">
    <property type="entry name" value="T3SS_substrate_exporter_C"/>
</dbReference>
<dbReference type="EMBL" id="JACASI010000011">
    <property type="protein sequence ID" value="MCQ3828342.1"/>
    <property type="molecule type" value="Genomic_DNA"/>
</dbReference>
<keyword evidence="2" id="KW-1185">Reference proteome</keyword>
<dbReference type="RefSeq" id="WP_255873193.1">
    <property type="nucleotide sequence ID" value="NZ_JACASI010000011.1"/>
</dbReference>